<name>A0A250DFZ3_9BURK</name>
<dbReference type="Proteomes" id="UP000217154">
    <property type="component" value="Chromosome"/>
</dbReference>
<reference evidence="2 3" key="1">
    <citation type="submission" date="2017-09" db="EMBL/GenBank/DDBJ databases">
        <title>The diverse metabolic capabilities of V. boronicumulans make it an excellent choice for continued studies on novel biodegradation.</title>
        <authorList>
            <person name="Sun S."/>
        </authorList>
    </citation>
    <scope>NUCLEOTIDE SEQUENCE [LARGE SCALE GENOMIC DNA]</scope>
    <source>
        <strain evidence="2 3">J1</strain>
    </source>
</reference>
<dbReference type="CDD" id="cd00090">
    <property type="entry name" value="HTH_ARSR"/>
    <property type="match status" value="1"/>
</dbReference>
<dbReference type="InterPro" id="IPR041633">
    <property type="entry name" value="Polbeta"/>
</dbReference>
<dbReference type="Gene3D" id="3.30.460.10">
    <property type="entry name" value="Beta Polymerase, domain 2"/>
    <property type="match status" value="1"/>
</dbReference>
<dbReference type="InterPro" id="IPR036388">
    <property type="entry name" value="WH-like_DNA-bd_sf"/>
</dbReference>
<dbReference type="InterPro" id="IPR043519">
    <property type="entry name" value="NT_sf"/>
</dbReference>
<proteinExistence type="predicted"/>
<dbReference type="AlphaFoldDB" id="A0A250DFZ3"/>
<dbReference type="InterPro" id="IPR036390">
    <property type="entry name" value="WH_DNA-bd_sf"/>
</dbReference>
<dbReference type="Pfam" id="PF18765">
    <property type="entry name" value="Polbeta"/>
    <property type="match status" value="1"/>
</dbReference>
<sequence length="208" mass="22327">MGKLKSPAPVVEKSASLADALFTTTQQRVLGCLFGQPDRSFFSSELIKLTGAGSGAVQRELQQLTDSGLLTTSRVGNQKHYRANADAPIFEELCSIVRKTFGLAGPLRDALAPVADKIEAAFVFGSVAKKSDTAASDIDLLLISEELAYSDLFLALDAVSARLGRTVNPTLFTRKELMRKLKDGEAFAARVMAQPKLWVMGDAHALPA</sequence>
<dbReference type="EMBL" id="CP023284">
    <property type="protein sequence ID" value="ATA53256.1"/>
    <property type="molecule type" value="Genomic_DNA"/>
</dbReference>
<feature type="domain" description="Polymerase beta nucleotidyltransferase" evidence="1">
    <location>
        <begin position="116"/>
        <end position="154"/>
    </location>
</feature>
<dbReference type="GO" id="GO:0006355">
    <property type="term" value="P:regulation of DNA-templated transcription"/>
    <property type="evidence" value="ECO:0007669"/>
    <property type="project" value="UniProtKB-ARBA"/>
</dbReference>
<dbReference type="InterPro" id="IPR011991">
    <property type="entry name" value="ArsR-like_HTH"/>
</dbReference>
<accession>A0A250DFZ3</accession>
<organism evidence="2 3">
    <name type="scientific">Variovorax boronicumulans</name>
    <dbReference type="NCBI Taxonomy" id="436515"/>
    <lineage>
        <taxon>Bacteria</taxon>
        <taxon>Pseudomonadati</taxon>
        <taxon>Pseudomonadota</taxon>
        <taxon>Betaproteobacteria</taxon>
        <taxon>Burkholderiales</taxon>
        <taxon>Comamonadaceae</taxon>
        <taxon>Variovorax</taxon>
    </lineage>
</organism>
<dbReference type="Gene3D" id="1.10.10.10">
    <property type="entry name" value="Winged helix-like DNA-binding domain superfamily/Winged helix DNA-binding domain"/>
    <property type="match status" value="1"/>
</dbReference>
<dbReference type="SUPFAM" id="SSF46785">
    <property type="entry name" value="Winged helix' DNA-binding domain"/>
    <property type="match status" value="1"/>
</dbReference>
<evidence type="ECO:0000259" key="1">
    <source>
        <dbReference type="Pfam" id="PF18765"/>
    </source>
</evidence>
<protein>
    <submittedName>
        <fullName evidence="2">Transcriptional regulator</fullName>
    </submittedName>
</protein>
<dbReference type="CDD" id="cd05403">
    <property type="entry name" value="NT_KNTase_like"/>
    <property type="match status" value="1"/>
</dbReference>
<evidence type="ECO:0000313" key="2">
    <source>
        <dbReference type="EMBL" id="ATA53256.1"/>
    </source>
</evidence>
<dbReference type="SUPFAM" id="SSF81301">
    <property type="entry name" value="Nucleotidyltransferase"/>
    <property type="match status" value="1"/>
</dbReference>
<dbReference type="KEGG" id="vbo:CKY39_08560"/>
<evidence type="ECO:0000313" key="3">
    <source>
        <dbReference type="Proteomes" id="UP000217154"/>
    </source>
</evidence>
<gene>
    <name evidence="2" type="ORF">CKY39_08560</name>
</gene>